<feature type="domain" description="HTH gntR-type" evidence="5">
    <location>
        <begin position="9"/>
        <end position="77"/>
    </location>
</feature>
<dbReference type="Gene3D" id="3.40.1410.10">
    <property type="entry name" value="Chorismate lyase-like"/>
    <property type="match status" value="1"/>
</dbReference>
<evidence type="ECO:0000256" key="2">
    <source>
        <dbReference type="ARBA" id="ARBA00023125"/>
    </source>
</evidence>
<dbReference type="NCBIfam" id="TIGR02018">
    <property type="entry name" value="his_ut_repres"/>
    <property type="match status" value="1"/>
</dbReference>
<dbReference type="SUPFAM" id="SSF46785">
    <property type="entry name" value="Winged helix' DNA-binding domain"/>
    <property type="match status" value="1"/>
</dbReference>
<keyword evidence="2" id="KW-0238">DNA-binding</keyword>
<keyword evidence="7" id="KW-1185">Reference proteome</keyword>
<organism evidence="6 7">
    <name type="scientific">Shinella sedimenti</name>
    <dbReference type="NCBI Taxonomy" id="2919913"/>
    <lineage>
        <taxon>Bacteria</taxon>
        <taxon>Pseudomonadati</taxon>
        <taxon>Pseudomonadota</taxon>
        <taxon>Alphaproteobacteria</taxon>
        <taxon>Hyphomicrobiales</taxon>
        <taxon>Rhizobiaceae</taxon>
        <taxon>Shinella</taxon>
    </lineage>
</organism>
<dbReference type="InterPro" id="IPR028978">
    <property type="entry name" value="Chorismate_lyase_/UTRA_dom_sf"/>
</dbReference>
<keyword evidence="3" id="KW-0804">Transcription</keyword>
<dbReference type="InterPro" id="IPR050679">
    <property type="entry name" value="Bact_HTH_transcr_reg"/>
</dbReference>
<evidence type="ECO:0000256" key="4">
    <source>
        <dbReference type="NCBIfam" id="TIGR02018"/>
    </source>
</evidence>
<protein>
    <recommendedName>
        <fullName evidence="4">Histidine utilization repressor</fullName>
    </recommendedName>
</protein>
<evidence type="ECO:0000313" key="7">
    <source>
        <dbReference type="Proteomes" id="UP001201844"/>
    </source>
</evidence>
<evidence type="ECO:0000256" key="3">
    <source>
        <dbReference type="ARBA" id="ARBA00023163"/>
    </source>
</evidence>
<dbReference type="InterPro" id="IPR011663">
    <property type="entry name" value="UTRA"/>
</dbReference>
<dbReference type="InterPro" id="IPR036388">
    <property type="entry name" value="WH-like_DNA-bd_sf"/>
</dbReference>
<evidence type="ECO:0000313" key="6">
    <source>
        <dbReference type="EMBL" id="MCJ8150984.1"/>
    </source>
</evidence>
<evidence type="ECO:0000259" key="5">
    <source>
        <dbReference type="PROSITE" id="PS50949"/>
    </source>
</evidence>
<dbReference type="Pfam" id="PF00392">
    <property type="entry name" value="GntR"/>
    <property type="match status" value="1"/>
</dbReference>
<dbReference type="PROSITE" id="PS50949">
    <property type="entry name" value="HTH_GNTR"/>
    <property type="match status" value="1"/>
</dbReference>
<dbReference type="Gene3D" id="1.10.10.10">
    <property type="entry name" value="Winged helix-like DNA-binding domain superfamily/Winged helix DNA-binding domain"/>
    <property type="match status" value="1"/>
</dbReference>
<sequence length="243" mass="27103">MKPKKSSAASLHQQILTDIEKRIVSGDWPPGFKLPFEVDLAKSYNVSRMTVNKVLTRLADAGLIERHRKTGTFVKQPNAQAAILEIHDIEVEVLALKQKYAFKLVARSARNANEDDLARFGLSKTIDVEEIACTHFAGDAPFCWEHRLINLDVVPKARAVDFTHIPPGQWLRLQVPWTTAQHKIYSIAADADIARRLDIAKGSPCLVVERRTWSDQGPVTVVRFTYPAEKHAVVATFTPASSG</sequence>
<dbReference type="Proteomes" id="UP001201844">
    <property type="component" value="Unassembled WGS sequence"/>
</dbReference>
<dbReference type="SMART" id="SM00866">
    <property type="entry name" value="UTRA"/>
    <property type="match status" value="1"/>
</dbReference>
<proteinExistence type="predicted"/>
<dbReference type="PRINTS" id="PR00035">
    <property type="entry name" value="HTHGNTR"/>
</dbReference>
<keyword evidence="1" id="KW-0805">Transcription regulation</keyword>
<comment type="caution">
    <text evidence="6">The sequence shown here is derived from an EMBL/GenBank/DDBJ whole genome shotgun (WGS) entry which is preliminary data.</text>
</comment>
<dbReference type="InterPro" id="IPR036390">
    <property type="entry name" value="WH_DNA-bd_sf"/>
</dbReference>
<dbReference type="PANTHER" id="PTHR44846">
    <property type="entry name" value="MANNOSYL-D-GLYCERATE TRANSPORT/METABOLISM SYSTEM REPRESSOR MNGR-RELATED"/>
    <property type="match status" value="1"/>
</dbReference>
<dbReference type="PANTHER" id="PTHR44846:SF16">
    <property type="entry name" value="TRANSCRIPTIONAL REGULATOR PHNF-RELATED"/>
    <property type="match status" value="1"/>
</dbReference>
<accession>A0ABT0CRJ2</accession>
<dbReference type="InterPro" id="IPR000524">
    <property type="entry name" value="Tscrpt_reg_HTH_GntR"/>
</dbReference>
<dbReference type="SMART" id="SM00345">
    <property type="entry name" value="HTH_GNTR"/>
    <property type="match status" value="1"/>
</dbReference>
<keyword evidence="6" id="KW-0614">Plasmid</keyword>
<evidence type="ECO:0000256" key="1">
    <source>
        <dbReference type="ARBA" id="ARBA00023015"/>
    </source>
</evidence>
<gene>
    <name evidence="6" type="primary">hutC</name>
    <name evidence="6" type="ORF">MKI86_17700</name>
</gene>
<name>A0ABT0CRJ2_9HYPH</name>
<dbReference type="InterPro" id="IPR010248">
    <property type="entry name" value="His_ut_repres"/>
</dbReference>
<geneLocation type="plasmid" evidence="6">
    <name>unnamed</name>
</geneLocation>
<dbReference type="CDD" id="cd07377">
    <property type="entry name" value="WHTH_GntR"/>
    <property type="match status" value="1"/>
</dbReference>
<dbReference type="SUPFAM" id="SSF64288">
    <property type="entry name" value="Chorismate lyase-like"/>
    <property type="match status" value="1"/>
</dbReference>
<dbReference type="EMBL" id="JAKVIN010000007">
    <property type="protein sequence ID" value="MCJ8150984.1"/>
    <property type="molecule type" value="Genomic_DNA"/>
</dbReference>
<dbReference type="RefSeq" id="WP_241603436.1">
    <property type="nucleotide sequence ID" value="NZ_JAKVIN010000007.1"/>
</dbReference>
<reference evidence="6 7" key="1">
    <citation type="submission" date="2022-02" db="EMBL/GenBank/DDBJ databases">
        <title>Shinella B3.7 sp. nov., isolated from Sediment (Zhairuo Island).</title>
        <authorList>
            <person name="Chen G."/>
        </authorList>
    </citation>
    <scope>NUCLEOTIDE SEQUENCE [LARGE SCALE GENOMIC DNA]</scope>
    <source>
        <strain evidence="6 7">B3.7</strain>
        <plasmid evidence="6">unnamed</plasmid>
    </source>
</reference>
<dbReference type="Pfam" id="PF07702">
    <property type="entry name" value="UTRA"/>
    <property type="match status" value="1"/>
</dbReference>